<reference evidence="2 3" key="1">
    <citation type="submission" date="2022-12" db="EMBL/GenBank/DDBJ databases">
        <title>Genomic features and morphological characterization of a novel Knufia sp. strain isolated from spacecraft assembly facility.</title>
        <authorList>
            <person name="Teixeira M."/>
            <person name="Chander A.M."/>
            <person name="Stajich J.E."/>
            <person name="Venkateswaran K."/>
        </authorList>
    </citation>
    <scope>NUCLEOTIDE SEQUENCE [LARGE SCALE GENOMIC DNA]</scope>
    <source>
        <strain evidence="2 3">FJI-L2-BK-P2</strain>
    </source>
</reference>
<dbReference type="Proteomes" id="UP001316803">
    <property type="component" value="Unassembled WGS sequence"/>
</dbReference>
<dbReference type="InterPro" id="IPR007138">
    <property type="entry name" value="ABM_dom"/>
</dbReference>
<comment type="caution">
    <text evidence="2">The sequence shown here is derived from an EMBL/GenBank/DDBJ whole genome shotgun (WGS) entry which is preliminary data.</text>
</comment>
<dbReference type="SUPFAM" id="SSF54909">
    <property type="entry name" value="Dimeric alpha+beta barrel"/>
    <property type="match status" value="1"/>
</dbReference>
<dbReference type="AlphaFoldDB" id="A0AAN8EEF8"/>
<evidence type="ECO:0000313" key="3">
    <source>
        <dbReference type="Proteomes" id="UP001316803"/>
    </source>
</evidence>
<feature type="domain" description="ABM" evidence="1">
    <location>
        <begin position="2"/>
        <end position="95"/>
    </location>
</feature>
<dbReference type="Gene3D" id="3.30.70.100">
    <property type="match status" value="1"/>
</dbReference>
<evidence type="ECO:0000313" key="2">
    <source>
        <dbReference type="EMBL" id="KAK5953739.1"/>
    </source>
</evidence>
<name>A0AAN8EEF8_9EURO</name>
<sequence>MTTEIAIFTIKEGDLPDDLSTPSGKVFKQILETVLKQPGAQRAYWGIEVEHPTQAHLIVDWDSLDAHKNFINSDAYGPHVERCGKIADLSQMQVFHANLKPHPPSKVLGRSTSPATEILLLYFPTDYSQADQDKFVADMQKLMDVVEKNSDKYTANAGGWVDEELTIPGTEEKAKVYSHHIGWKSVQDHLDFRFTEPFKENIYLLRGAKDLKKFTVVHYHGNEVNR</sequence>
<keyword evidence="3" id="KW-1185">Reference proteome</keyword>
<evidence type="ECO:0000259" key="1">
    <source>
        <dbReference type="PROSITE" id="PS51725"/>
    </source>
</evidence>
<dbReference type="EMBL" id="JAKLMC020000010">
    <property type="protein sequence ID" value="KAK5953739.1"/>
    <property type="molecule type" value="Genomic_DNA"/>
</dbReference>
<protein>
    <recommendedName>
        <fullName evidence="1">ABM domain-containing protein</fullName>
    </recommendedName>
</protein>
<dbReference type="PROSITE" id="PS51725">
    <property type="entry name" value="ABM"/>
    <property type="match status" value="1"/>
</dbReference>
<proteinExistence type="predicted"/>
<accession>A0AAN8EEF8</accession>
<gene>
    <name evidence="2" type="ORF">OHC33_005008</name>
</gene>
<dbReference type="InterPro" id="IPR011008">
    <property type="entry name" value="Dimeric_a/b-barrel"/>
</dbReference>
<organism evidence="2 3">
    <name type="scientific">Knufia fluminis</name>
    <dbReference type="NCBI Taxonomy" id="191047"/>
    <lineage>
        <taxon>Eukaryota</taxon>
        <taxon>Fungi</taxon>
        <taxon>Dikarya</taxon>
        <taxon>Ascomycota</taxon>
        <taxon>Pezizomycotina</taxon>
        <taxon>Eurotiomycetes</taxon>
        <taxon>Chaetothyriomycetidae</taxon>
        <taxon>Chaetothyriales</taxon>
        <taxon>Trichomeriaceae</taxon>
        <taxon>Knufia</taxon>
    </lineage>
</organism>